<comment type="caution">
    <text evidence="1">The sequence shown here is derived from an EMBL/GenBank/DDBJ whole genome shotgun (WGS) entry which is preliminary data.</text>
</comment>
<proteinExistence type="predicted"/>
<organism evidence="1 2">
    <name type="scientific">Zophobas morio</name>
    <dbReference type="NCBI Taxonomy" id="2755281"/>
    <lineage>
        <taxon>Eukaryota</taxon>
        <taxon>Metazoa</taxon>
        <taxon>Ecdysozoa</taxon>
        <taxon>Arthropoda</taxon>
        <taxon>Hexapoda</taxon>
        <taxon>Insecta</taxon>
        <taxon>Pterygota</taxon>
        <taxon>Neoptera</taxon>
        <taxon>Endopterygota</taxon>
        <taxon>Coleoptera</taxon>
        <taxon>Polyphaga</taxon>
        <taxon>Cucujiformia</taxon>
        <taxon>Tenebrionidae</taxon>
        <taxon>Zophobas</taxon>
    </lineage>
</organism>
<name>A0AA38M4Z9_9CUCU</name>
<evidence type="ECO:0000313" key="1">
    <source>
        <dbReference type="EMBL" id="KAJ3643149.1"/>
    </source>
</evidence>
<accession>A0AA38M4Z9</accession>
<gene>
    <name evidence="1" type="ORF">Zmor_025877</name>
</gene>
<reference evidence="1" key="1">
    <citation type="journal article" date="2023" name="G3 (Bethesda)">
        <title>Whole genome assemblies of Zophobas morio and Tenebrio molitor.</title>
        <authorList>
            <person name="Kaur S."/>
            <person name="Stinson S.A."/>
            <person name="diCenzo G.C."/>
        </authorList>
    </citation>
    <scope>NUCLEOTIDE SEQUENCE</scope>
    <source>
        <strain evidence="1">QUZm001</strain>
    </source>
</reference>
<keyword evidence="2" id="KW-1185">Reference proteome</keyword>
<protein>
    <submittedName>
        <fullName evidence="1">Uncharacterized protein</fullName>
    </submittedName>
</protein>
<evidence type="ECO:0000313" key="2">
    <source>
        <dbReference type="Proteomes" id="UP001168821"/>
    </source>
</evidence>
<sequence>MATRYHAPADCFRCGKLPSPVSTSGAHFQIVSRPPTAAFYFKVQRFRSSKRIAFFRSCISGICDLVKISSPCIHSEYFSGMIKCPE</sequence>
<dbReference type="Proteomes" id="UP001168821">
    <property type="component" value="Unassembled WGS sequence"/>
</dbReference>
<dbReference type="EMBL" id="JALNTZ010000008">
    <property type="protein sequence ID" value="KAJ3643149.1"/>
    <property type="molecule type" value="Genomic_DNA"/>
</dbReference>
<dbReference type="AlphaFoldDB" id="A0AA38M4Z9"/>